<keyword evidence="4" id="KW-1185">Reference proteome</keyword>
<sequence length="1190" mass="133710">MDRTMPIPFQIDSEMEDLISSLDFLELKDLAQIYKDATDPSQIELYIYICHAIFERSKISRYLATATQQAQGWEMTMDSHDPDAARRSKIQVGLTFKLMVPIGQSEKRNYEVAYNYGMATVIRLPPGHPKKIKLENLRGKNISMEEFTTNVEALEAMIPFFETALEFEGLSEGNRVIMLQSIADSYNKIYEVNKSVEALSKSIEFLERIEKSKGSGYHRRFDILRTLGNHLAQRAIDTTSVEDIDRAIDLSDILVTVAEENEASLAVDGEALRKANFTDIREQLMERPVRKQIRIIEKELDEILDTGDYDKAIEYQKNVAKSFPEGHALRPHVRMDNLLIERYKKRGTVQAVNQAIEVLSLLKSDETGDPLVEMIHGLGVLLATRYTITGQMEDLDQSIMLIRESLELTPLSMIPFHQLSVFLQVLGVKYTETETPEALENLELVTQKITSSPNLSVAEEIMLWGQMHYFRFRLTKSIEDCNNVIEILTPLLDIENLNGMIDKVARDILRGMHGVRYGHTGDIDSLEKQLKLSNYLQEDSESGDPGNLSALRTAGSFLTHRAYMEKYELYHSIEDLDKAHKIIQAAWEDSESLDMYHIIMGGGLAKILELKGDLQGASKVLEESVKHLLVITPRSLKNTDKQSVIGRNFGLASHAARAFLWAGRQPYEALQILELGRGIVTSLMLEIRTDVSSLEAEYPDLAKEFLHLRDVLDSPIADSLGFGSPGFMFENNGMIPQEAEKRKRRDAETRLIEVTEEIRSKNGFEGFLLPHTPEQLMAAADGCPLAIINVEEQQCHAFLVERHQIRAISLPRLDKSEIATKATLLKGADESEIWDVLEWLWDVVAHPILEALGFTSKPEGNEWPRIRWVPTGSLSQLPLHAAGKHLDDSDETVLDRVISSYSLSVKTLIYGQERKAPDLTVTNDALLVSMSKTTGHSDLYFAEKEIEVLGGLCPALGLTAKKPAHLQRDDVLSGLSCCGVFHFAGHGSFNRSDPSKSCLLLNDWETAPLTVSKLWEYKLQNNPRPPFLAYLSACSTGANDELRLSDEGINLVSAYQLAGFRHVIGTLWEVDDLYCVKIAKKIYETIRDVGGLKDENISLALHTALVALRGESLDNSSMRKARGQSRLVKLTKGLEIKDVNTAALKSVDATSDDGKQNREGQNKGDTRNAKMVRGKEELNFHWVPYVHFGV</sequence>
<dbReference type="AlphaFoldDB" id="A0AAV9WXD7"/>
<evidence type="ECO:0000256" key="1">
    <source>
        <dbReference type="SAM" id="MobiDB-lite"/>
    </source>
</evidence>
<evidence type="ECO:0000313" key="3">
    <source>
        <dbReference type="EMBL" id="KAK6528991.1"/>
    </source>
</evidence>
<organism evidence="3 4">
    <name type="scientific">Orbilia ellipsospora</name>
    <dbReference type="NCBI Taxonomy" id="2528407"/>
    <lineage>
        <taxon>Eukaryota</taxon>
        <taxon>Fungi</taxon>
        <taxon>Dikarya</taxon>
        <taxon>Ascomycota</taxon>
        <taxon>Pezizomycotina</taxon>
        <taxon>Orbiliomycetes</taxon>
        <taxon>Orbiliales</taxon>
        <taxon>Orbiliaceae</taxon>
        <taxon>Orbilia</taxon>
    </lineage>
</organism>
<dbReference type="InterPro" id="IPR011990">
    <property type="entry name" value="TPR-like_helical_dom_sf"/>
</dbReference>
<feature type="compositionally biased region" description="Basic and acidic residues" evidence="1">
    <location>
        <begin position="1152"/>
        <end position="1169"/>
    </location>
</feature>
<proteinExistence type="predicted"/>
<dbReference type="EMBL" id="JAVHJO010000014">
    <property type="protein sequence ID" value="KAK6528991.1"/>
    <property type="molecule type" value="Genomic_DNA"/>
</dbReference>
<accession>A0AAV9WXD7</accession>
<evidence type="ECO:0000259" key="2">
    <source>
        <dbReference type="Pfam" id="PF12770"/>
    </source>
</evidence>
<reference evidence="3 4" key="1">
    <citation type="submission" date="2019-10" db="EMBL/GenBank/DDBJ databases">
        <authorList>
            <person name="Palmer J.M."/>
        </authorList>
    </citation>
    <scope>NUCLEOTIDE SEQUENCE [LARGE SCALE GENOMIC DNA]</scope>
    <source>
        <strain evidence="3 4">TWF694</strain>
    </source>
</reference>
<evidence type="ECO:0000313" key="4">
    <source>
        <dbReference type="Proteomes" id="UP001365542"/>
    </source>
</evidence>
<dbReference type="Pfam" id="PF12770">
    <property type="entry name" value="CHAT"/>
    <property type="match status" value="1"/>
</dbReference>
<feature type="domain" description="CHAT" evidence="2">
    <location>
        <begin position="836"/>
        <end position="1131"/>
    </location>
</feature>
<name>A0AAV9WXD7_9PEZI</name>
<gene>
    <name evidence="3" type="ORF">TWF694_004215</name>
</gene>
<feature type="region of interest" description="Disordered" evidence="1">
    <location>
        <begin position="1147"/>
        <end position="1169"/>
    </location>
</feature>
<dbReference type="Gene3D" id="1.25.40.10">
    <property type="entry name" value="Tetratricopeptide repeat domain"/>
    <property type="match status" value="1"/>
</dbReference>
<protein>
    <recommendedName>
        <fullName evidence="2">CHAT domain-containing protein</fullName>
    </recommendedName>
</protein>
<dbReference type="InterPro" id="IPR024983">
    <property type="entry name" value="CHAT_dom"/>
</dbReference>
<dbReference type="Proteomes" id="UP001365542">
    <property type="component" value="Unassembled WGS sequence"/>
</dbReference>
<comment type="caution">
    <text evidence="3">The sequence shown here is derived from an EMBL/GenBank/DDBJ whole genome shotgun (WGS) entry which is preliminary data.</text>
</comment>